<evidence type="ECO:0000313" key="6">
    <source>
        <dbReference type="Proteomes" id="UP001167357"/>
    </source>
</evidence>
<reference evidence="4 5" key="1">
    <citation type="submission" date="2018-08" db="EMBL/GenBank/DDBJ databases">
        <title>Genome sequencing of X. nasturtii WHRI 8984.</title>
        <authorList>
            <person name="Studholme D.J."/>
            <person name="Mchugh J."/>
            <person name="Vicente J."/>
        </authorList>
    </citation>
    <scope>NUCLEOTIDE SEQUENCE [LARGE SCALE GENOMIC DNA]</scope>
    <source>
        <strain evidence="4 5">WHRI 8984</strain>
    </source>
</reference>
<dbReference type="InterPro" id="IPR039519">
    <property type="entry name" value="YokE-like_PH"/>
</dbReference>
<feature type="domain" description="SHOCT" evidence="1">
    <location>
        <begin position="175"/>
        <end position="200"/>
    </location>
</feature>
<name>A0A3E1KIN8_9XANT</name>
<evidence type="ECO:0000313" key="5">
    <source>
        <dbReference type="Proteomes" id="UP000259570"/>
    </source>
</evidence>
<dbReference type="EMBL" id="JAMBED010000047">
    <property type="protein sequence ID" value="MCL1552902.1"/>
    <property type="molecule type" value="Genomic_DNA"/>
</dbReference>
<sequence length="203" mass="22529">MDALAQFLTDEQDPVAVGKILPKVTELLTRDEQVEYIAVQKKMVMNLSPDAVVLTNRRFIVVYPKLFGMTFRDFPWREVLDVHMSEQMLGATIMCRTTQGAYASIDSLPKKQARRVYAYAQQVEESAYEKRQQLEIDKLRAAAGGVVVHAPGAHGAAVPSQASAVPATDDPVQVLSKLRQLLDAGLVTQDEFDAKKTEILARL</sequence>
<reference evidence="3" key="2">
    <citation type="submission" date="2022-04" db="EMBL/GenBank/DDBJ databases">
        <title>Genomic comparison of 19 strains of Xanthomonas nasturtii, a newly emerging watercress pathogen.</title>
        <authorList>
            <person name="Harrison J."/>
            <person name="Greer S."/>
            <person name="Hussain R."/>
            <person name="Lascelles D."/>
            <person name="Roberts M."/>
            <person name="Carter B."/>
            <person name="Bryning A."/>
            <person name="Carroll S."/>
            <person name="Aspin A."/>
            <person name="Cruz L."/>
            <person name="Cruz J."/>
            <person name="Grant M."/>
            <person name="Vicente J."/>
            <person name="Studholme D.J."/>
        </authorList>
    </citation>
    <scope>NUCLEOTIDE SEQUENCE</scope>
    <source>
        <strain evidence="3">10016B</strain>
    </source>
</reference>
<dbReference type="OrthoDB" id="5996503at2"/>
<dbReference type="GeneID" id="97213363"/>
<protein>
    <submittedName>
        <fullName evidence="3">PH domain-containing protein</fullName>
    </submittedName>
</protein>
<accession>A0A3E1KIN8</accession>
<dbReference type="EMBL" id="QUZM01000022">
    <property type="protein sequence ID" value="RFF38507.1"/>
    <property type="molecule type" value="Genomic_DNA"/>
</dbReference>
<evidence type="ECO:0000313" key="3">
    <source>
        <dbReference type="EMBL" id="MCL1552902.1"/>
    </source>
</evidence>
<dbReference type="RefSeq" id="WP_116906031.1">
    <property type="nucleotide sequence ID" value="NZ_CP142084.2"/>
</dbReference>
<evidence type="ECO:0000259" key="2">
    <source>
        <dbReference type="Pfam" id="PF14470"/>
    </source>
</evidence>
<gene>
    <name evidence="4" type="ORF">DZD52_12410</name>
    <name evidence="3" type="ORF">M3O51_16725</name>
</gene>
<dbReference type="Proteomes" id="UP001167357">
    <property type="component" value="Unassembled WGS sequence"/>
</dbReference>
<dbReference type="Proteomes" id="UP000259570">
    <property type="component" value="Unassembled WGS sequence"/>
</dbReference>
<proteinExistence type="predicted"/>
<comment type="caution">
    <text evidence="4">The sequence shown here is derived from an EMBL/GenBank/DDBJ whole genome shotgun (WGS) entry which is preliminary data.</text>
</comment>
<dbReference type="STRING" id="1843581.A7D16_15855"/>
<dbReference type="AlphaFoldDB" id="A0A3E1KIN8"/>
<dbReference type="Pfam" id="PF14470">
    <property type="entry name" value="bPH_3"/>
    <property type="match status" value="1"/>
</dbReference>
<dbReference type="Pfam" id="PF09851">
    <property type="entry name" value="SHOCT"/>
    <property type="match status" value="1"/>
</dbReference>
<evidence type="ECO:0000313" key="4">
    <source>
        <dbReference type="EMBL" id="RFF38507.1"/>
    </source>
</evidence>
<keyword evidence="6" id="KW-1185">Reference proteome</keyword>
<organism evidence="4 5">
    <name type="scientific">Xanthomonas nasturtii</name>
    <dbReference type="NCBI Taxonomy" id="1843581"/>
    <lineage>
        <taxon>Bacteria</taxon>
        <taxon>Pseudomonadati</taxon>
        <taxon>Pseudomonadota</taxon>
        <taxon>Gammaproteobacteria</taxon>
        <taxon>Lysobacterales</taxon>
        <taxon>Lysobacteraceae</taxon>
        <taxon>Xanthomonas</taxon>
    </lineage>
</organism>
<feature type="domain" description="YokE-like PH" evidence="2">
    <location>
        <begin position="28"/>
        <end position="121"/>
    </location>
</feature>
<evidence type="ECO:0000259" key="1">
    <source>
        <dbReference type="Pfam" id="PF09851"/>
    </source>
</evidence>
<dbReference type="InterPro" id="IPR018649">
    <property type="entry name" value="SHOCT"/>
</dbReference>